<name>A0A1B0B7C9_9MUSC</name>
<dbReference type="VEuPathDB" id="VectorBase:GPPI021256"/>
<reference evidence="3" key="1">
    <citation type="submission" date="2015-01" db="EMBL/GenBank/DDBJ databases">
        <authorList>
            <person name="Aksoy S."/>
            <person name="Warren W."/>
            <person name="Wilson R.K."/>
        </authorList>
    </citation>
    <scope>NUCLEOTIDE SEQUENCE [LARGE SCALE GENOMIC DNA]</scope>
    <source>
        <strain evidence="3">IAEA</strain>
    </source>
</reference>
<keyword evidence="1" id="KW-0812">Transmembrane</keyword>
<keyword evidence="1" id="KW-0472">Membrane</keyword>
<dbReference type="EMBL" id="JXJN01009534">
    <property type="status" value="NOT_ANNOTATED_CDS"/>
    <property type="molecule type" value="Genomic_DNA"/>
</dbReference>
<dbReference type="EMBL" id="JXJN01009535">
    <property type="status" value="NOT_ANNOTATED_CDS"/>
    <property type="molecule type" value="Genomic_DNA"/>
</dbReference>
<dbReference type="EMBL" id="JXJN01009533">
    <property type="status" value="NOT_ANNOTATED_CDS"/>
    <property type="molecule type" value="Genomic_DNA"/>
</dbReference>
<dbReference type="EMBL" id="JXJN01009537">
    <property type="status" value="NOT_ANNOTATED_CDS"/>
    <property type="molecule type" value="Genomic_DNA"/>
</dbReference>
<organism evidence="2 3">
    <name type="scientific">Glossina palpalis gambiensis</name>
    <dbReference type="NCBI Taxonomy" id="67801"/>
    <lineage>
        <taxon>Eukaryota</taxon>
        <taxon>Metazoa</taxon>
        <taxon>Ecdysozoa</taxon>
        <taxon>Arthropoda</taxon>
        <taxon>Hexapoda</taxon>
        <taxon>Insecta</taxon>
        <taxon>Pterygota</taxon>
        <taxon>Neoptera</taxon>
        <taxon>Endopterygota</taxon>
        <taxon>Diptera</taxon>
        <taxon>Brachycera</taxon>
        <taxon>Muscomorpha</taxon>
        <taxon>Hippoboscoidea</taxon>
        <taxon>Glossinidae</taxon>
        <taxon>Glossina</taxon>
    </lineage>
</organism>
<evidence type="ECO:0000313" key="3">
    <source>
        <dbReference type="Proteomes" id="UP000092460"/>
    </source>
</evidence>
<keyword evidence="3" id="KW-1185">Reference proteome</keyword>
<dbReference type="EMBL" id="JXJN01009536">
    <property type="status" value="NOT_ANNOTATED_CDS"/>
    <property type="molecule type" value="Genomic_DNA"/>
</dbReference>
<feature type="transmembrane region" description="Helical" evidence="1">
    <location>
        <begin position="36"/>
        <end position="60"/>
    </location>
</feature>
<dbReference type="Proteomes" id="UP000092460">
    <property type="component" value="Unassembled WGS sequence"/>
</dbReference>
<dbReference type="EMBL" id="JXJN01009532">
    <property type="status" value="NOT_ANNOTATED_CDS"/>
    <property type="molecule type" value="Genomic_DNA"/>
</dbReference>
<accession>A0A1B0B7C9</accession>
<reference evidence="2" key="2">
    <citation type="submission" date="2020-05" db="UniProtKB">
        <authorList>
            <consortium name="EnsemblMetazoa"/>
        </authorList>
    </citation>
    <scope>IDENTIFICATION</scope>
    <source>
        <strain evidence="2">IAEA</strain>
    </source>
</reference>
<protein>
    <submittedName>
        <fullName evidence="2">Uncharacterized protein</fullName>
    </submittedName>
</protein>
<dbReference type="AlphaFoldDB" id="A0A1B0B7C9"/>
<proteinExistence type="predicted"/>
<evidence type="ECO:0000313" key="2">
    <source>
        <dbReference type="EnsemblMetazoa" id="GPPI021256-PA"/>
    </source>
</evidence>
<evidence type="ECO:0000256" key="1">
    <source>
        <dbReference type="SAM" id="Phobius"/>
    </source>
</evidence>
<keyword evidence="1" id="KW-1133">Transmembrane helix</keyword>
<sequence length="63" mass="6305">MCARPPNGNMINVNESDVTRSEGLIKKPTSTHNICIAVVAAAVAAAAAAAAAAGCSKVALKQR</sequence>
<dbReference type="EnsemblMetazoa" id="GPPI021256-RA">
    <property type="protein sequence ID" value="GPPI021256-PA"/>
    <property type="gene ID" value="GPPI021256"/>
</dbReference>